<dbReference type="EMBL" id="CAKOGP040000424">
    <property type="protein sequence ID" value="CAJ1934961.1"/>
    <property type="molecule type" value="Genomic_DNA"/>
</dbReference>
<dbReference type="GO" id="GO:0003723">
    <property type="term" value="F:RNA binding"/>
    <property type="evidence" value="ECO:0007669"/>
    <property type="project" value="InterPro"/>
</dbReference>
<feature type="compositionally biased region" description="Acidic residues" evidence="2">
    <location>
        <begin position="313"/>
        <end position="322"/>
    </location>
</feature>
<gene>
    <name evidence="4" type="ORF">CYCCA115_LOCUS4298</name>
</gene>
<evidence type="ECO:0000256" key="1">
    <source>
        <dbReference type="SAM" id="Coils"/>
    </source>
</evidence>
<evidence type="ECO:0000313" key="4">
    <source>
        <dbReference type="EMBL" id="CAJ1934961.1"/>
    </source>
</evidence>
<dbReference type="InterPro" id="IPR006145">
    <property type="entry name" value="PsdUridine_synth_RsuA/RluA"/>
</dbReference>
<evidence type="ECO:0000313" key="5">
    <source>
        <dbReference type="Proteomes" id="UP001295423"/>
    </source>
</evidence>
<reference evidence="4" key="1">
    <citation type="submission" date="2023-08" db="EMBL/GenBank/DDBJ databases">
        <authorList>
            <person name="Audoor S."/>
            <person name="Bilcke G."/>
        </authorList>
    </citation>
    <scope>NUCLEOTIDE SEQUENCE</scope>
</reference>
<feature type="domain" description="Rhodanese" evidence="3">
    <location>
        <begin position="186"/>
        <end position="282"/>
    </location>
</feature>
<protein>
    <recommendedName>
        <fullName evidence="3">Rhodanese domain-containing protein</fullName>
    </recommendedName>
</protein>
<dbReference type="PROSITE" id="PS50206">
    <property type="entry name" value="RHODANESE_3"/>
    <property type="match status" value="1"/>
</dbReference>
<keyword evidence="1" id="KW-0175">Coiled coil</keyword>
<dbReference type="InterPro" id="IPR001763">
    <property type="entry name" value="Rhodanese-like_dom"/>
</dbReference>
<comment type="caution">
    <text evidence="4">The sequence shown here is derived from an EMBL/GenBank/DDBJ whole genome shotgun (WGS) entry which is preliminary data.</text>
</comment>
<feature type="region of interest" description="Disordered" evidence="2">
    <location>
        <begin position="450"/>
        <end position="472"/>
    </location>
</feature>
<dbReference type="PANTHER" id="PTHR43268:SF6">
    <property type="entry name" value="THIOSULFATE SULFURTRANSFERASE_RHODANESE-LIKE DOMAIN-CONTAINING PROTEIN 2"/>
    <property type="match status" value="1"/>
</dbReference>
<keyword evidence="5" id="KW-1185">Reference proteome</keyword>
<dbReference type="Gene3D" id="3.30.2350.10">
    <property type="entry name" value="Pseudouridine synthase"/>
    <property type="match status" value="1"/>
</dbReference>
<dbReference type="InterPro" id="IPR036873">
    <property type="entry name" value="Rhodanese-like_dom_sf"/>
</dbReference>
<dbReference type="Pfam" id="PF17773">
    <property type="entry name" value="UPF0176_N"/>
    <property type="match status" value="1"/>
</dbReference>
<evidence type="ECO:0000256" key="2">
    <source>
        <dbReference type="SAM" id="MobiDB-lite"/>
    </source>
</evidence>
<name>A0AAD2CI49_9STRA</name>
<feature type="coiled-coil region" evidence="1">
    <location>
        <begin position="496"/>
        <end position="523"/>
    </location>
</feature>
<dbReference type="SUPFAM" id="SSF55120">
    <property type="entry name" value="Pseudouridine synthase"/>
    <property type="match status" value="1"/>
</dbReference>
<dbReference type="SUPFAM" id="SSF52821">
    <property type="entry name" value="Rhodanese/Cell cycle control phosphatase"/>
    <property type="match status" value="1"/>
</dbReference>
<dbReference type="GO" id="GO:0009982">
    <property type="term" value="F:pseudouridine synthase activity"/>
    <property type="evidence" value="ECO:0007669"/>
    <property type="project" value="InterPro"/>
</dbReference>
<dbReference type="InterPro" id="IPR020936">
    <property type="entry name" value="TrhO"/>
</dbReference>
<dbReference type="GO" id="GO:0001522">
    <property type="term" value="P:pseudouridine synthesis"/>
    <property type="evidence" value="ECO:0007669"/>
    <property type="project" value="InterPro"/>
</dbReference>
<evidence type="ECO:0000259" key="3">
    <source>
        <dbReference type="PROSITE" id="PS50206"/>
    </source>
</evidence>
<dbReference type="InterPro" id="IPR020103">
    <property type="entry name" value="PsdUridine_synth_cat_dom_sf"/>
</dbReference>
<dbReference type="Gene3D" id="3.30.70.100">
    <property type="match status" value="1"/>
</dbReference>
<dbReference type="PANTHER" id="PTHR43268">
    <property type="entry name" value="THIOSULFATE SULFURTRANSFERASE/RHODANESE-LIKE DOMAIN-CONTAINING PROTEIN 2"/>
    <property type="match status" value="1"/>
</dbReference>
<dbReference type="InterPro" id="IPR040503">
    <property type="entry name" value="TRHO_N"/>
</dbReference>
<dbReference type="Pfam" id="PF00849">
    <property type="entry name" value="PseudoU_synth_2"/>
    <property type="match status" value="1"/>
</dbReference>
<dbReference type="Proteomes" id="UP001295423">
    <property type="component" value="Unassembled WGS sequence"/>
</dbReference>
<organism evidence="4 5">
    <name type="scientific">Cylindrotheca closterium</name>
    <dbReference type="NCBI Taxonomy" id="2856"/>
    <lineage>
        <taxon>Eukaryota</taxon>
        <taxon>Sar</taxon>
        <taxon>Stramenopiles</taxon>
        <taxon>Ochrophyta</taxon>
        <taxon>Bacillariophyta</taxon>
        <taxon>Bacillariophyceae</taxon>
        <taxon>Bacillariophycidae</taxon>
        <taxon>Bacillariales</taxon>
        <taxon>Bacillariaceae</taxon>
        <taxon>Cylindrotheca</taxon>
    </lineage>
</organism>
<dbReference type="Gene3D" id="3.40.250.10">
    <property type="entry name" value="Rhodanese-like domain"/>
    <property type="match status" value="1"/>
</dbReference>
<dbReference type="AlphaFoldDB" id="A0AAD2CI49"/>
<sequence length="981" mass="109691">MTQEENQVILFYKYHPLSGDRTIVEEYRSALESLCQELKLEGRILVGCNEHQSEGINGTLSGSMENVQTFVHAMCQYPFESATANNKTTGTPILTEHPSLVQTFWKQCQQFYANAKCEPLIMTSAEFKWSSSKNESNLFPDLNIKVVKELIGTGGVLASIPLEEVHQGYLTPKEWHERIAKYKEQEEDDTVLIDCRNTKEFQIGHFPNSLDPNTTTFNQFPLWVKKHSQTLANKKVLMYCTGGIRCEKASAYIRRTIPNVQEVNHLKGGIHKYLDEYGKSNDCLWEGKNFVFDGRGAHKASETAGSSSTTCNDDNDGDDGDDQASAATLKPTSPIGTNATYKVVGSCTYCAAPYDTFDPKCVCTVCNEPTLICLNCQPLYTEYHCKNHQHLKNCYFSNLSEFSFDQLHDQLAELQLMLEEIAVGRKFKQKRKTLKRQCNKIISRIEELQGSDGNNSSRISTESSSQSLKRTRVLTENQRIHADKPAGTTNGGEVIKSAKRRNNAHLQEQKEQLKQKFVRELQSLGLFQPASAYVKNGIRLPPPCTRVLWTNTKGKWCGKALLYVLQMEFAELSENDRLAEIMQKGLLALNDVPITSLEQAESIRLKNMDVISRITHWNEPPVRIPNGTINVQKIALPQNVLDEYSFLEEVSSSATVIVCDKPSTVPVHPAGPYLANSLTIMVEAQEGLEPKSLIPCHRIDRVTSGLTICCTDAKIARLIQGRIEEGSVKKQYLAMVQGQFPSSLEELNGSGPICTDLAQWEWKNEEKTIKVNGPIETVDPSNGIRKITAKGKPSSSLFQLISYDSQSKTSIISCCPLTGRSHQLRVHLQWLGYPIMDDIQYDGKRLDDELTTTMEGYDRVVQAMEKLQEQPKEEGLAIATTAAEEGLTPAQVQAAIETSSCARDVTSAFTPSQLLQGGHAICLHAYRYQIPFFAKGSKQHKKKDKQQGDDHPSSSIANLDLQVPLPTWGTSVDTAKIQWLK</sequence>
<dbReference type="Pfam" id="PF00581">
    <property type="entry name" value="Rhodanese"/>
    <property type="match status" value="1"/>
</dbReference>
<feature type="region of interest" description="Disordered" evidence="2">
    <location>
        <begin position="938"/>
        <end position="958"/>
    </location>
</feature>
<feature type="compositionally biased region" description="Low complexity" evidence="2">
    <location>
        <begin position="456"/>
        <end position="467"/>
    </location>
</feature>
<dbReference type="SMART" id="SM00450">
    <property type="entry name" value="RHOD"/>
    <property type="match status" value="1"/>
</dbReference>
<accession>A0AAD2CI49</accession>
<proteinExistence type="predicted"/>
<dbReference type="CDD" id="cd01518">
    <property type="entry name" value="RHOD_YceA"/>
    <property type="match status" value="1"/>
</dbReference>
<feature type="region of interest" description="Disordered" evidence="2">
    <location>
        <begin position="299"/>
        <end position="331"/>
    </location>
</feature>